<keyword evidence="2" id="KW-1185">Reference proteome</keyword>
<protein>
    <submittedName>
        <fullName evidence="1">SDR family NAD(P)-dependent oxidoreductase</fullName>
    </submittedName>
</protein>
<name>A0A8H2PL80_9GAMM</name>
<dbReference type="Proteomes" id="UP000307702">
    <property type="component" value="Unassembled WGS sequence"/>
</dbReference>
<gene>
    <name evidence="1" type="ORF">FCS21_12250</name>
</gene>
<evidence type="ECO:0000313" key="1">
    <source>
        <dbReference type="EMBL" id="TMM43957.1"/>
    </source>
</evidence>
<dbReference type="GO" id="GO:0016491">
    <property type="term" value="F:oxidoreductase activity"/>
    <property type="evidence" value="ECO:0007669"/>
    <property type="project" value="TreeGrafter"/>
</dbReference>
<proteinExistence type="predicted"/>
<evidence type="ECO:0000313" key="2">
    <source>
        <dbReference type="Proteomes" id="UP000307702"/>
    </source>
</evidence>
<dbReference type="InterPro" id="IPR036291">
    <property type="entry name" value="NAD(P)-bd_dom_sf"/>
</dbReference>
<dbReference type="AlphaFoldDB" id="A0A8H2PL80"/>
<dbReference type="PRINTS" id="PR00081">
    <property type="entry name" value="GDHRDH"/>
</dbReference>
<reference evidence="1 2" key="1">
    <citation type="submission" date="2019-05" db="EMBL/GenBank/DDBJ databases">
        <title>Colwellia ponticola sp. nov., isolated from seawater.</title>
        <authorList>
            <person name="Yoon J.-H."/>
        </authorList>
    </citation>
    <scope>NUCLEOTIDE SEQUENCE [LARGE SCALE GENOMIC DNA]</scope>
    <source>
        <strain evidence="1 2">OISW-25</strain>
    </source>
</reference>
<dbReference type="PANTHER" id="PTHR43544">
    <property type="entry name" value="SHORT-CHAIN DEHYDROGENASE/REDUCTASE"/>
    <property type="match status" value="1"/>
</dbReference>
<sequence length="252" mass="27963">MINQLTLIIGANSGIAKAIALQVQEHKDTGLLLINREQSLATDIDHKPNNQNIAGQINTITVKDYQSSSIEQAVEQIAAYTQAPITRIFICNGILHSDDIKPEKRLEDFDAESFTQVMASNALTPMLWIKKLVPTLSTKSPCKIIVFSARVGSISENRLGGWYSYRASKAALNMMIKTAAIELARRNKNIKLIAFHPGTTDTPLSKPFQNNVPANKLFTCEFVAKQLLSIVDECELDQSASFLDWQGESINW</sequence>
<dbReference type="Gene3D" id="3.40.50.720">
    <property type="entry name" value="NAD(P)-binding Rossmann-like Domain"/>
    <property type="match status" value="1"/>
</dbReference>
<dbReference type="RefSeq" id="WP_138623798.1">
    <property type="nucleotide sequence ID" value="NZ_SZVP01000012.1"/>
</dbReference>
<organism evidence="1 2">
    <name type="scientific">Colwellia ponticola</name>
    <dbReference type="NCBI Taxonomy" id="2304625"/>
    <lineage>
        <taxon>Bacteria</taxon>
        <taxon>Pseudomonadati</taxon>
        <taxon>Pseudomonadota</taxon>
        <taxon>Gammaproteobacteria</taxon>
        <taxon>Alteromonadales</taxon>
        <taxon>Colwelliaceae</taxon>
        <taxon>Colwellia</taxon>
    </lineage>
</organism>
<dbReference type="CDD" id="cd05325">
    <property type="entry name" value="carb_red_sniffer_like_SDR_c"/>
    <property type="match status" value="1"/>
</dbReference>
<dbReference type="OrthoDB" id="9785826at2"/>
<dbReference type="EMBL" id="SZVP01000012">
    <property type="protein sequence ID" value="TMM43957.1"/>
    <property type="molecule type" value="Genomic_DNA"/>
</dbReference>
<dbReference type="InterPro" id="IPR002347">
    <property type="entry name" value="SDR_fam"/>
</dbReference>
<comment type="caution">
    <text evidence="1">The sequence shown here is derived from an EMBL/GenBank/DDBJ whole genome shotgun (WGS) entry which is preliminary data.</text>
</comment>
<dbReference type="PANTHER" id="PTHR43544:SF12">
    <property type="entry name" value="NAD(P)-BINDING ROSSMANN-FOLD SUPERFAMILY PROTEIN"/>
    <property type="match status" value="1"/>
</dbReference>
<dbReference type="SUPFAM" id="SSF51735">
    <property type="entry name" value="NAD(P)-binding Rossmann-fold domains"/>
    <property type="match status" value="1"/>
</dbReference>
<dbReference type="GO" id="GO:0005737">
    <property type="term" value="C:cytoplasm"/>
    <property type="evidence" value="ECO:0007669"/>
    <property type="project" value="TreeGrafter"/>
</dbReference>
<dbReference type="InterPro" id="IPR051468">
    <property type="entry name" value="Fungal_SecMetab_SDRs"/>
</dbReference>
<accession>A0A8H2PL80</accession>
<dbReference type="Pfam" id="PF00106">
    <property type="entry name" value="adh_short"/>
    <property type="match status" value="1"/>
</dbReference>